<accession>A0A9D1WGJ3</accession>
<reference evidence="1" key="2">
    <citation type="submission" date="2021-04" db="EMBL/GenBank/DDBJ databases">
        <authorList>
            <person name="Gilroy R."/>
        </authorList>
    </citation>
    <scope>NUCLEOTIDE SEQUENCE</scope>
    <source>
        <strain evidence="1">ChiSjej1B19-8411</strain>
    </source>
</reference>
<organism evidence="1 2">
    <name type="scientific">Candidatus Blautia gallistercoris</name>
    <dbReference type="NCBI Taxonomy" id="2838490"/>
    <lineage>
        <taxon>Bacteria</taxon>
        <taxon>Bacillati</taxon>
        <taxon>Bacillota</taxon>
        <taxon>Clostridia</taxon>
        <taxon>Lachnospirales</taxon>
        <taxon>Lachnospiraceae</taxon>
        <taxon>Blautia</taxon>
    </lineage>
</organism>
<dbReference type="SUPFAM" id="SSF51161">
    <property type="entry name" value="Trimeric LpxA-like enzymes"/>
    <property type="match status" value="1"/>
</dbReference>
<gene>
    <name evidence="1" type="ORF">IAA45_03790</name>
</gene>
<dbReference type="InterPro" id="IPR011004">
    <property type="entry name" value="Trimer_LpxA-like_sf"/>
</dbReference>
<dbReference type="Proteomes" id="UP000886817">
    <property type="component" value="Unassembled WGS sequence"/>
</dbReference>
<protein>
    <recommendedName>
        <fullName evidence="3">Polymer-forming cytoskeletal</fullName>
    </recommendedName>
</protein>
<evidence type="ECO:0000313" key="2">
    <source>
        <dbReference type="Proteomes" id="UP000886817"/>
    </source>
</evidence>
<name>A0A9D1WGJ3_9FIRM</name>
<dbReference type="AlphaFoldDB" id="A0A9D1WGJ3"/>
<evidence type="ECO:0000313" key="1">
    <source>
        <dbReference type="EMBL" id="HIX58821.1"/>
    </source>
</evidence>
<comment type="caution">
    <text evidence="1">The sequence shown here is derived from an EMBL/GenBank/DDBJ whole genome shotgun (WGS) entry which is preliminary data.</text>
</comment>
<dbReference type="EMBL" id="DXEX01000087">
    <property type="protein sequence ID" value="HIX58821.1"/>
    <property type="molecule type" value="Genomic_DNA"/>
</dbReference>
<reference evidence="1" key="1">
    <citation type="journal article" date="2021" name="PeerJ">
        <title>Extensive microbial diversity within the chicken gut microbiome revealed by metagenomics and culture.</title>
        <authorList>
            <person name="Gilroy R."/>
            <person name="Ravi A."/>
            <person name="Getino M."/>
            <person name="Pursley I."/>
            <person name="Horton D.L."/>
            <person name="Alikhan N.F."/>
            <person name="Baker D."/>
            <person name="Gharbi K."/>
            <person name="Hall N."/>
            <person name="Watson M."/>
            <person name="Adriaenssens E.M."/>
            <person name="Foster-Nyarko E."/>
            <person name="Jarju S."/>
            <person name="Secka A."/>
            <person name="Antonio M."/>
            <person name="Oren A."/>
            <person name="Chaudhuri R.R."/>
            <person name="La Ragione R."/>
            <person name="Hildebrand F."/>
            <person name="Pallen M.J."/>
        </authorList>
    </citation>
    <scope>NUCLEOTIDE SEQUENCE</scope>
    <source>
        <strain evidence="1">ChiSjej1B19-8411</strain>
    </source>
</reference>
<evidence type="ECO:0008006" key="3">
    <source>
        <dbReference type="Google" id="ProtNLM"/>
    </source>
</evidence>
<sequence>MDWTRAKQEERIRRMGISHLIASGSVKNLKIVGREQTGSDGFLRASILTWHDLVIRKGYVVQGNIRCHKNVVLEEGCVICGDVTADGSIQTGRYVRIYGSLSARRNIVIGMGAVIGREDAPQSVTAGRDLKLFQDCCIYGKITALQKIRIVSHGKERIVHNAASTGNSGIL</sequence>
<proteinExistence type="predicted"/>
<dbReference type="Gene3D" id="2.160.10.10">
    <property type="entry name" value="Hexapeptide repeat proteins"/>
    <property type="match status" value="1"/>
</dbReference>